<evidence type="ECO:0000256" key="2">
    <source>
        <dbReference type="ARBA" id="ARBA00007168"/>
    </source>
</evidence>
<feature type="transmembrane region" description="Helical" evidence="7">
    <location>
        <begin position="271"/>
        <end position="292"/>
    </location>
</feature>
<dbReference type="PANTHER" id="PTHR12385">
    <property type="entry name" value="CHOLINE TRANSPORTER-LIKE (SLC FAMILY 44)"/>
    <property type="match status" value="1"/>
</dbReference>
<dbReference type="InterPro" id="IPR007603">
    <property type="entry name" value="Choline_transptr-like"/>
</dbReference>
<feature type="transmembrane region" description="Helical" evidence="7">
    <location>
        <begin position="12"/>
        <end position="34"/>
    </location>
</feature>
<comment type="similarity">
    <text evidence="2 7">Belongs to the CTL (choline transporter-like) family.</text>
</comment>
<evidence type="ECO:0000256" key="6">
    <source>
        <dbReference type="ARBA" id="ARBA00023180"/>
    </source>
</evidence>
<comment type="caution">
    <text evidence="7">Lacks conserved residue(s) required for the propagation of feature annotation.</text>
</comment>
<dbReference type="WBParaSite" id="SSLN_0001008701-mRNA-1">
    <property type="protein sequence ID" value="SSLN_0001008701-mRNA-1"/>
    <property type="gene ID" value="SSLN_0001008701"/>
</dbReference>
<reference evidence="8" key="1">
    <citation type="submission" date="2016-06" db="UniProtKB">
        <authorList>
            <consortium name="WormBaseParasite"/>
        </authorList>
    </citation>
    <scope>IDENTIFICATION</scope>
</reference>
<dbReference type="PANTHER" id="PTHR12385:SF14">
    <property type="entry name" value="CHOLINE TRANSPORTER-LIKE 2"/>
    <property type="match status" value="1"/>
</dbReference>
<evidence type="ECO:0000256" key="4">
    <source>
        <dbReference type="ARBA" id="ARBA00022989"/>
    </source>
</evidence>
<evidence type="ECO:0000256" key="3">
    <source>
        <dbReference type="ARBA" id="ARBA00022692"/>
    </source>
</evidence>
<feature type="transmembrane region" description="Helical" evidence="7">
    <location>
        <begin position="115"/>
        <end position="148"/>
    </location>
</feature>
<feature type="transmembrane region" description="Helical" evidence="7">
    <location>
        <begin position="168"/>
        <end position="193"/>
    </location>
</feature>
<comment type="function">
    <text evidence="7">Choline transporter.</text>
</comment>
<organism evidence="8">
    <name type="scientific">Schistocephalus solidus</name>
    <name type="common">Tapeworm</name>
    <dbReference type="NCBI Taxonomy" id="70667"/>
    <lineage>
        <taxon>Eukaryota</taxon>
        <taxon>Metazoa</taxon>
        <taxon>Spiralia</taxon>
        <taxon>Lophotrochozoa</taxon>
        <taxon>Platyhelminthes</taxon>
        <taxon>Cestoda</taxon>
        <taxon>Eucestoda</taxon>
        <taxon>Diphyllobothriidea</taxon>
        <taxon>Diphyllobothriidae</taxon>
        <taxon>Schistocephalus</taxon>
    </lineage>
</organism>
<sequence>LVAAVISFLWICLMRLCVSLMVYITLIAFILLFGSSAGYCFYRYHVIKTQGLDPGNFYFTLDMTAYFRYATTWLWLGILATVLFVLITLMVIFLRKRIQLAIVVLGETSKYIWVLQIYNFAACLWLVNFFIALGEITLAGAFSSYYFSRRDPSRLMPTCPLLVSLGRALLYHMGSVALGSLLITLLGLIRAFLLYLEKKLKSAENPVAKGVLRCLGCCFWCLEKFLRFLNRNAYIIIAIYGYGFCRAAKDAFGLILRNVVRVFVVDKVTDFVLFVGKLVVCGFSGAVAYFFLDSSFTSKYLGALASIQPPHLYYFIVPVLIIVIGSYLIAKAFFSVYEMGVDTIFLCFCEDLERNDGSAQKPYFMSTSMMKALGKTPTGDH</sequence>
<keyword evidence="4 7" id="KW-1133">Transmembrane helix</keyword>
<proteinExistence type="inferred from homology"/>
<accession>A0A183SZS7</accession>
<dbReference type="Pfam" id="PF04515">
    <property type="entry name" value="Choline_transpo"/>
    <property type="match status" value="1"/>
</dbReference>
<protein>
    <recommendedName>
        <fullName evidence="7">Choline transporter-like protein</fullName>
    </recommendedName>
</protein>
<dbReference type="GO" id="GO:0022857">
    <property type="term" value="F:transmembrane transporter activity"/>
    <property type="evidence" value="ECO:0007669"/>
    <property type="project" value="UniProtKB-UniRule"/>
</dbReference>
<keyword evidence="6" id="KW-0325">Glycoprotein</keyword>
<name>A0A183SZS7_SCHSO</name>
<feature type="transmembrane region" description="Helical" evidence="7">
    <location>
        <begin position="312"/>
        <end position="330"/>
    </location>
</feature>
<dbReference type="AlphaFoldDB" id="A0A183SZS7"/>
<feature type="transmembrane region" description="Helical" evidence="7">
    <location>
        <begin position="73"/>
        <end position="94"/>
    </location>
</feature>
<comment type="subcellular location">
    <subcellularLocation>
        <location evidence="7">Cell membrane</location>
        <topology evidence="7">Multi-pass membrane protein</topology>
    </subcellularLocation>
    <subcellularLocation>
        <location evidence="1">Membrane</location>
        <topology evidence="1">Multi-pass membrane protein</topology>
    </subcellularLocation>
</comment>
<evidence type="ECO:0000256" key="1">
    <source>
        <dbReference type="ARBA" id="ARBA00004141"/>
    </source>
</evidence>
<keyword evidence="5 7" id="KW-0472">Membrane</keyword>
<dbReference type="GO" id="GO:0005886">
    <property type="term" value="C:plasma membrane"/>
    <property type="evidence" value="ECO:0007669"/>
    <property type="project" value="UniProtKB-SubCell"/>
</dbReference>
<evidence type="ECO:0000256" key="7">
    <source>
        <dbReference type="RuleBase" id="RU368066"/>
    </source>
</evidence>
<evidence type="ECO:0000313" key="8">
    <source>
        <dbReference type="WBParaSite" id="SSLN_0001008701-mRNA-1"/>
    </source>
</evidence>
<keyword evidence="3 7" id="KW-0812">Transmembrane</keyword>
<evidence type="ECO:0000256" key="5">
    <source>
        <dbReference type="ARBA" id="ARBA00023136"/>
    </source>
</evidence>